<dbReference type="PANTHER" id="PTHR30160">
    <property type="entry name" value="TETRAACYLDISACCHARIDE 4'-KINASE-RELATED"/>
    <property type="match status" value="1"/>
</dbReference>
<dbReference type="CDD" id="cd03789">
    <property type="entry name" value="GT9_LPS_heptosyltransferase"/>
    <property type="match status" value="1"/>
</dbReference>
<dbReference type="EC" id="2.-.-.-" evidence="3"/>
<proteinExistence type="predicted"/>
<dbReference type="Gene3D" id="3.40.50.2000">
    <property type="entry name" value="Glycogen Phosphorylase B"/>
    <property type="match status" value="2"/>
</dbReference>
<reference evidence="3 4" key="1">
    <citation type="submission" date="2019-02" db="EMBL/GenBank/DDBJ databases">
        <title>Deep-cultivation of Planctomycetes and their phenomic and genomic characterization uncovers novel biology.</title>
        <authorList>
            <person name="Wiegand S."/>
            <person name="Jogler M."/>
            <person name="Boedeker C."/>
            <person name="Pinto D."/>
            <person name="Vollmers J."/>
            <person name="Rivas-Marin E."/>
            <person name="Kohn T."/>
            <person name="Peeters S.H."/>
            <person name="Heuer A."/>
            <person name="Rast P."/>
            <person name="Oberbeckmann S."/>
            <person name="Bunk B."/>
            <person name="Jeske O."/>
            <person name="Meyerdierks A."/>
            <person name="Storesund J.E."/>
            <person name="Kallscheuer N."/>
            <person name="Luecker S."/>
            <person name="Lage O.M."/>
            <person name="Pohl T."/>
            <person name="Merkel B.J."/>
            <person name="Hornburger P."/>
            <person name="Mueller R.-W."/>
            <person name="Bruemmer F."/>
            <person name="Labrenz M."/>
            <person name="Spormann A.M."/>
            <person name="Op den Camp H."/>
            <person name="Overmann J."/>
            <person name="Amann R."/>
            <person name="Jetten M.S.M."/>
            <person name="Mascher T."/>
            <person name="Medema M.H."/>
            <person name="Devos D.P."/>
            <person name="Kaster A.-K."/>
            <person name="Ovreas L."/>
            <person name="Rohde M."/>
            <person name="Galperin M.Y."/>
            <person name="Jogler C."/>
        </authorList>
    </citation>
    <scope>NUCLEOTIDE SEQUENCE [LARGE SCALE GENOMIC DNA]</scope>
    <source>
        <strain evidence="3 4">Pla163</strain>
    </source>
</reference>
<keyword evidence="4" id="KW-1185">Reference proteome</keyword>
<dbReference type="AlphaFoldDB" id="A0A518D316"/>
<dbReference type="Pfam" id="PF01075">
    <property type="entry name" value="Glyco_transf_9"/>
    <property type="match status" value="1"/>
</dbReference>
<name>A0A518D316_9BACT</name>
<dbReference type="GO" id="GO:0009244">
    <property type="term" value="P:lipopolysaccharide core region biosynthetic process"/>
    <property type="evidence" value="ECO:0007669"/>
    <property type="project" value="TreeGrafter"/>
</dbReference>
<protein>
    <submittedName>
        <fullName evidence="3">ADP-heptose--LPS heptosyltransferase 2</fullName>
        <ecNumber evidence="3">2.-.-.-</ecNumber>
    </submittedName>
</protein>
<dbReference type="GO" id="GO:0008713">
    <property type="term" value="F:ADP-heptose-lipopolysaccharide heptosyltransferase activity"/>
    <property type="evidence" value="ECO:0007669"/>
    <property type="project" value="TreeGrafter"/>
</dbReference>
<keyword evidence="1" id="KW-0328">Glycosyltransferase</keyword>
<dbReference type="Proteomes" id="UP000319342">
    <property type="component" value="Chromosome"/>
</dbReference>
<dbReference type="InterPro" id="IPR051199">
    <property type="entry name" value="LPS_LOS_Heptosyltrfase"/>
</dbReference>
<dbReference type="InterPro" id="IPR002201">
    <property type="entry name" value="Glyco_trans_9"/>
</dbReference>
<evidence type="ECO:0000313" key="3">
    <source>
        <dbReference type="EMBL" id="QDU85870.1"/>
    </source>
</evidence>
<dbReference type="EMBL" id="CP036290">
    <property type="protein sequence ID" value="QDU85870.1"/>
    <property type="molecule type" value="Genomic_DNA"/>
</dbReference>
<accession>A0A518D316</accession>
<gene>
    <name evidence="3" type="primary">rfaF_3</name>
    <name evidence="3" type="ORF">Pla163_30160</name>
</gene>
<dbReference type="SUPFAM" id="SSF53756">
    <property type="entry name" value="UDP-Glycosyltransferase/glycogen phosphorylase"/>
    <property type="match status" value="1"/>
</dbReference>
<dbReference type="RefSeq" id="WP_145190033.1">
    <property type="nucleotide sequence ID" value="NZ_CP036290.1"/>
</dbReference>
<dbReference type="GO" id="GO:0005829">
    <property type="term" value="C:cytosol"/>
    <property type="evidence" value="ECO:0007669"/>
    <property type="project" value="TreeGrafter"/>
</dbReference>
<dbReference type="PANTHER" id="PTHR30160:SF7">
    <property type="entry name" value="ADP-HEPTOSE--LPS HEPTOSYLTRANSFERASE 2"/>
    <property type="match status" value="1"/>
</dbReference>
<organism evidence="3 4">
    <name type="scientific">Rohdeia mirabilis</name>
    <dbReference type="NCBI Taxonomy" id="2528008"/>
    <lineage>
        <taxon>Bacteria</taxon>
        <taxon>Pseudomonadati</taxon>
        <taxon>Planctomycetota</taxon>
        <taxon>Planctomycetia</taxon>
        <taxon>Planctomycetia incertae sedis</taxon>
        <taxon>Rohdeia</taxon>
    </lineage>
</organism>
<evidence type="ECO:0000313" key="4">
    <source>
        <dbReference type="Proteomes" id="UP000319342"/>
    </source>
</evidence>
<evidence type="ECO:0000256" key="1">
    <source>
        <dbReference type="ARBA" id="ARBA00022676"/>
    </source>
</evidence>
<keyword evidence="2 3" id="KW-0808">Transferase</keyword>
<dbReference type="OrthoDB" id="9768048at2"/>
<evidence type="ECO:0000256" key="2">
    <source>
        <dbReference type="ARBA" id="ARBA00022679"/>
    </source>
</evidence>
<sequence length="349" mass="36601">MSAFDVPAGGHLFLRAPNWVGDLVMATPVLEAAIADERWSKVSIGLRPHLRAVLAEGPLEPHLVPIEGGEDRVYRELAPDVAVLLSNSFGAALRAYRAGVPVRVGAALSSRGVLLTHRLVPPTWLGRRSPIPTAHLLRDVAALAGVLAPDLHPRLHFGASTAASARAVLDEVGIGAGKPFVVCCPGAAFGAAKLWPPERFAAALDAIHARTGAVGFLTGAPSEAAIVEAVARACTHPVRSAPPATRDLAHLKVWIHDARLLLVGDSGPRWYAAAFDTPCVSVMGPNLPELTATSLEFASIVRVEGLDCSPCLERACPLVHHACMRELGVDAVVAAAAEVLARVPAREVL</sequence>